<dbReference type="AlphaFoldDB" id="A0A858RMT0"/>
<gene>
    <name evidence="1" type="ORF">HHL09_17375</name>
</gene>
<evidence type="ECO:0000313" key="2">
    <source>
        <dbReference type="Proteomes" id="UP000501812"/>
    </source>
</evidence>
<dbReference type="Proteomes" id="UP000501812">
    <property type="component" value="Chromosome"/>
</dbReference>
<keyword evidence="1" id="KW-0645">Protease</keyword>
<keyword evidence="1" id="KW-0121">Carboxypeptidase</keyword>
<sequence>MLRDHLQQPQGTKGRFYGRVIDPLGGPIAGASVPWKLEKYLWFDISGVAHTDSEGYFSINGRRLSGDILTIRPIGASDYQDTTPSDRRIFRYGWWRGKDEHEPFGSEPVFFELRRNDSPTSP</sequence>
<dbReference type="SUPFAM" id="SSF49464">
    <property type="entry name" value="Carboxypeptidase regulatory domain-like"/>
    <property type="match status" value="1"/>
</dbReference>
<reference evidence="1 2" key="1">
    <citation type="submission" date="2020-04" db="EMBL/GenBank/DDBJ databases">
        <title>Luteolibacter sp. G-1-1-1 isolated from soil.</title>
        <authorList>
            <person name="Dahal R.H."/>
        </authorList>
    </citation>
    <scope>NUCLEOTIDE SEQUENCE [LARGE SCALE GENOMIC DNA]</scope>
    <source>
        <strain evidence="1 2">G-1-1-1</strain>
    </source>
</reference>
<dbReference type="KEGG" id="luo:HHL09_17375"/>
<protein>
    <submittedName>
        <fullName evidence="1">Carboxypeptidase regulatory-like domain-containing protein</fullName>
    </submittedName>
</protein>
<accession>A0A858RMT0</accession>
<dbReference type="EMBL" id="CP051774">
    <property type="protein sequence ID" value="QJE97480.1"/>
    <property type="molecule type" value="Genomic_DNA"/>
</dbReference>
<evidence type="ECO:0000313" key="1">
    <source>
        <dbReference type="EMBL" id="QJE97480.1"/>
    </source>
</evidence>
<dbReference type="GO" id="GO:0004180">
    <property type="term" value="F:carboxypeptidase activity"/>
    <property type="evidence" value="ECO:0007669"/>
    <property type="project" value="UniProtKB-KW"/>
</dbReference>
<proteinExistence type="predicted"/>
<name>A0A858RMT0_9BACT</name>
<organism evidence="1 2">
    <name type="scientific">Luteolibacter luteus</name>
    <dbReference type="NCBI Taxonomy" id="2728835"/>
    <lineage>
        <taxon>Bacteria</taxon>
        <taxon>Pseudomonadati</taxon>
        <taxon>Verrucomicrobiota</taxon>
        <taxon>Verrucomicrobiia</taxon>
        <taxon>Verrucomicrobiales</taxon>
        <taxon>Verrucomicrobiaceae</taxon>
        <taxon>Luteolibacter</taxon>
    </lineage>
</organism>
<keyword evidence="2" id="KW-1185">Reference proteome</keyword>
<dbReference type="InterPro" id="IPR008969">
    <property type="entry name" value="CarboxyPept-like_regulatory"/>
</dbReference>
<dbReference type="RefSeq" id="WP_169455883.1">
    <property type="nucleotide sequence ID" value="NZ_CP051774.1"/>
</dbReference>
<keyword evidence="1" id="KW-0378">Hydrolase</keyword>